<dbReference type="STRING" id="50376.A0A517L7N2"/>
<name>A0A517L7N2_9PEZI</name>
<dbReference type="InterPro" id="IPR017926">
    <property type="entry name" value="GATASE"/>
</dbReference>
<keyword evidence="3" id="KW-1185">Reference proteome</keyword>
<evidence type="ECO:0000313" key="3">
    <source>
        <dbReference type="Proteomes" id="UP000316270"/>
    </source>
</evidence>
<dbReference type="Pfam" id="PF00117">
    <property type="entry name" value="GATase"/>
    <property type="match status" value="1"/>
</dbReference>
<accession>A0A517L7N2</accession>
<dbReference type="PANTHER" id="PTHR42695">
    <property type="entry name" value="GLUTAMINE AMIDOTRANSFERASE YLR126C-RELATED"/>
    <property type="match status" value="1"/>
</dbReference>
<gene>
    <name evidence="2" type="ORF">FKW77_007445</name>
</gene>
<dbReference type="CDD" id="cd01741">
    <property type="entry name" value="GATase1_1"/>
    <property type="match status" value="1"/>
</dbReference>
<dbReference type="GO" id="GO:0005634">
    <property type="term" value="C:nucleus"/>
    <property type="evidence" value="ECO:0007669"/>
    <property type="project" value="TreeGrafter"/>
</dbReference>
<dbReference type="InterPro" id="IPR044992">
    <property type="entry name" value="ChyE-like"/>
</dbReference>
<dbReference type="GO" id="GO:0005829">
    <property type="term" value="C:cytosol"/>
    <property type="evidence" value="ECO:0007669"/>
    <property type="project" value="TreeGrafter"/>
</dbReference>
<dbReference type="SUPFAM" id="SSF52317">
    <property type="entry name" value="Class I glutamine amidotransferase-like"/>
    <property type="match status" value="1"/>
</dbReference>
<dbReference type="Gene3D" id="3.40.50.880">
    <property type="match status" value="1"/>
</dbReference>
<sequence length="286" mass="32167">MATAALTLKTTGSKHEDRVRMLVLETDQTFEETAERKGSFGQIFHQLFFEAGKKHDPPLEIETLMKFIVEPEGGKLPTAEEVGEVDAVLITGSNYDAHGDDEWILKLIERIRAVWKEKPNIRFSGVCFGHQVLCRALGSTVEPSPGEKWELSHTEIKLSPIGEALFRTKGTIDLHQMHVDHVVQAPSSKSSLGLIEDDNLVHVWGASKDIPVQGVYIRERLFTTQGHLGYDEKMVKRHIQHRVEKGLIKDKEQAEQAKEKAHLDHDGLLVASAILRFFHGEDKDIA</sequence>
<protein>
    <recommendedName>
        <fullName evidence="1">Glutamine amidotransferase domain-containing protein</fullName>
    </recommendedName>
</protein>
<dbReference type="PANTHER" id="PTHR42695:SF4">
    <property type="entry name" value="GLUTAMINE AMIDOTRANSFERASE DOMAIN-CONTAINING PROTEIN"/>
    <property type="match status" value="1"/>
</dbReference>
<dbReference type="InterPro" id="IPR029062">
    <property type="entry name" value="Class_I_gatase-like"/>
</dbReference>
<dbReference type="AlphaFoldDB" id="A0A517L7N2"/>
<organism evidence="2 3">
    <name type="scientific">Venturia effusa</name>
    <dbReference type="NCBI Taxonomy" id="50376"/>
    <lineage>
        <taxon>Eukaryota</taxon>
        <taxon>Fungi</taxon>
        <taxon>Dikarya</taxon>
        <taxon>Ascomycota</taxon>
        <taxon>Pezizomycotina</taxon>
        <taxon>Dothideomycetes</taxon>
        <taxon>Pleosporomycetidae</taxon>
        <taxon>Venturiales</taxon>
        <taxon>Venturiaceae</taxon>
        <taxon>Venturia</taxon>
    </lineage>
</organism>
<dbReference type="OrthoDB" id="92161at2759"/>
<evidence type="ECO:0000313" key="2">
    <source>
        <dbReference type="EMBL" id="QDS71639.1"/>
    </source>
</evidence>
<proteinExistence type="predicted"/>
<dbReference type="Proteomes" id="UP000316270">
    <property type="component" value="Chromosome 6"/>
</dbReference>
<evidence type="ECO:0000259" key="1">
    <source>
        <dbReference type="Pfam" id="PF00117"/>
    </source>
</evidence>
<feature type="domain" description="Glutamine amidotransferase" evidence="1">
    <location>
        <begin position="86"/>
        <end position="227"/>
    </location>
</feature>
<reference evidence="2 3" key="1">
    <citation type="submission" date="2019-07" db="EMBL/GenBank/DDBJ databases">
        <title>Finished genome of Venturia effusa.</title>
        <authorList>
            <person name="Young C.A."/>
            <person name="Cox M.P."/>
            <person name="Ganley A.R.D."/>
            <person name="David W.J."/>
        </authorList>
    </citation>
    <scope>NUCLEOTIDE SEQUENCE [LARGE SCALE GENOMIC DNA]</scope>
    <source>
        <strain evidence="3">albino</strain>
    </source>
</reference>
<dbReference type="EMBL" id="CP042190">
    <property type="protein sequence ID" value="QDS71639.1"/>
    <property type="molecule type" value="Genomic_DNA"/>
</dbReference>